<reference evidence="6" key="1">
    <citation type="journal article" date="2015" name="Nature">
        <title>Complex archaea that bridge the gap between prokaryotes and eukaryotes.</title>
        <authorList>
            <person name="Spang A."/>
            <person name="Saw J.H."/>
            <person name="Jorgensen S.L."/>
            <person name="Zaremba-Niedzwiedzka K."/>
            <person name="Martijn J."/>
            <person name="Lind A.E."/>
            <person name="van Eijk R."/>
            <person name="Schleper C."/>
            <person name="Guy L."/>
            <person name="Ettema T.J."/>
        </authorList>
    </citation>
    <scope>NUCLEOTIDE SEQUENCE</scope>
</reference>
<feature type="domain" description="Core-binding (CB)" evidence="5">
    <location>
        <begin position="2"/>
        <end position="92"/>
    </location>
</feature>
<dbReference type="PANTHER" id="PTHR30349">
    <property type="entry name" value="PHAGE INTEGRASE-RELATED"/>
    <property type="match status" value="1"/>
</dbReference>
<evidence type="ECO:0000256" key="1">
    <source>
        <dbReference type="ARBA" id="ARBA00022908"/>
    </source>
</evidence>
<dbReference type="PROSITE" id="PS51900">
    <property type="entry name" value="CB"/>
    <property type="match status" value="1"/>
</dbReference>
<dbReference type="GO" id="GO:0015074">
    <property type="term" value="P:DNA integration"/>
    <property type="evidence" value="ECO:0007669"/>
    <property type="project" value="UniProtKB-KW"/>
</dbReference>
<dbReference type="InterPro" id="IPR011010">
    <property type="entry name" value="DNA_brk_join_enz"/>
</dbReference>
<name>A0A0F9EXY5_9ZZZZ</name>
<evidence type="ECO:0000256" key="3">
    <source>
        <dbReference type="ARBA" id="ARBA00023172"/>
    </source>
</evidence>
<dbReference type="InterPro" id="IPR004107">
    <property type="entry name" value="Integrase_SAM-like_N"/>
</dbReference>
<evidence type="ECO:0008006" key="7">
    <source>
        <dbReference type="Google" id="ProtNLM"/>
    </source>
</evidence>
<dbReference type="InterPro" id="IPR050090">
    <property type="entry name" value="Tyrosine_recombinase_XerCD"/>
</dbReference>
<dbReference type="Pfam" id="PF02899">
    <property type="entry name" value="Phage_int_SAM_1"/>
    <property type="match status" value="1"/>
</dbReference>
<evidence type="ECO:0000256" key="2">
    <source>
        <dbReference type="ARBA" id="ARBA00023125"/>
    </source>
</evidence>
<dbReference type="Pfam" id="PF00589">
    <property type="entry name" value="Phage_integrase"/>
    <property type="match status" value="1"/>
</dbReference>
<dbReference type="GO" id="GO:0003677">
    <property type="term" value="F:DNA binding"/>
    <property type="evidence" value="ECO:0007669"/>
    <property type="project" value="UniProtKB-KW"/>
</dbReference>
<dbReference type="CDD" id="cd00798">
    <property type="entry name" value="INT_XerDC_C"/>
    <property type="match status" value="1"/>
</dbReference>
<evidence type="ECO:0000259" key="4">
    <source>
        <dbReference type="PROSITE" id="PS51898"/>
    </source>
</evidence>
<keyword evidence="2" id="KW-0238">DNA-binding</keyword>
<dbReference type="InterPro" id="IPR013762">
    <property type="entry name" value="Integrase-like_cat_sf"/>
</dbReference>
<comment type="caution">
    <text evidence="6">The sequence shown here is derived from an EMBL/GenBank/DDBJ whole genome shotgun (WGS) entry which is preliminary data.</text>
</comment>
<dbReference type="AlphaFoldDB" id="A0A0F9EXY5"/>
<proteinExistence type="predicted"/>
<evidence type="ECO:0000259" key="5">
    <source>
        <dbReference type="PROSITE" id="PS51900"/>
    </source>
</evidence>
<dbReference type="GO" id="GO:0006310">
    <property type="term" value="P:DNA recombination"/>
    <property type="evidence" value="ECO:0007669"/>
    <property type="project" value="UniProtKB-KW"/>
</dbReference>
<sequence>MLSAEAWLSRFAQQLKLQEFFELSIPDYVRNIRRFLEYLKARGIDRLTEVDRRVLADYLMEISLERFRGKPLHSSTKRKRLTCVRQFFRYLLKQSAVLQDPTSDLEFPPLLDQLPRDVLTKREMGRLLSAADPQNLLGLRDRSILELLYSTGIRVSELASLNVGNLDLRNAELRVRGKGNKERIVPLGEVAREYLGRYLSASRPYLAPTEEPALFLSLRGKRFHYTNLSFLVRSYGRKAGIRKRVSPHGLRHTCATHLLQGRADIRHIQRILGHASIATTQRYTRVEIADLKKVLKRCHPREQHQIKVHDD</sequence>
<keyword evidence="3" id="KW-0233">DNA recombination</keyword>
<gene>
    <name evidence="6" type="ORF">LCGC14_2019690</name>
</gene>
<keyword evidence="1" id="KW-0229">DNA integration</keyword>
<dbReference type="PROSITE" id="PS51898">
    <property type="entry name" value="TYR_RECOMBINASE"/>
    <property type="match status" value="1"/>
</dbReference>
<dbReference type="InterPro" id="IPR010998">
    <property type="entry name" value="Integrase_recombinase_N"/>
</dbReference>
<protein>
    <recommendedName>
        <fullName evidence="7">Tyrosine recombinase XerD</fullName>
    </recommendedName>
</protein>
<accession>A0A0F9EXY5</accession>
<feature type="domain" description="Tyr recombinase" evidence="4">
    <location>
        <begin position="114"/>
        <end position="296"/>
    </location>
</feature>
<dbReference type="InterPro" id="IPR044068">
    <property type="entry name" value="CB"/>
</dbReference>
<organism evidence="6">
    <name type="scientific">marine sediment metagenome</name>
    <dbReference type="NCBI Taxonomy" id="412755"/>
    <lineage>
        <taxon>unclassified sequences</taxon>
        <taxon>metagenomes</taxon>
        <taxon>ecological metagenomes</taxon>
    </lineage>
</organism>
<dbReference type="EMBL" id="LAZR01023306">
    <property type="protein sequence ID" value="KKL78953.1"/>
    <property type="molecule type" value="Genomic_DNA"/>
</dbReference>
<dbReference type="SUPFAM" id="SSF56349">
    <property type="entry name" value="DNA breaking-rejoining enzymes"/>
    <property type="match status" value="1"/>
</dbReference>
<dbReference type="InterPro" id="IPR002104">
    <property type="entry name" value="Integrase_catalytic"/>
</dbReference>
<dbReference type="Gene3D" id="1.10.150.130">
    <property type="match status" value="1"/>
</dbReference>
<dbReference type="Gene3D" id="1.10.443.10">
    <property type="entry name" value="Intergrase catalytic core"/>
    <property type="match status" value="1"/>
</dbReference>
<evidence type="ECO:0000313" key="6">
    <source>
        <dbReference type="EMBL" id="KKL78953.1"/>
    </source>
</evidence>
<dbReference type="PANTHER" id="PTHR30349:SF81">
    <property type="entry name" value="TYROSINE RECOMBINASE XERC"/>
    <property type="match status" value="1"/>
</dbReference>